<evidence type="ECO:0008006" key="5">
    <source>
        <dbReference type="Google" id="ProtNLM"/>
    </source>
</evidence>
<dbReference type="AlphaFoldDB" id="A0A1D3TXG1"/>
<dbReference type="RefSeq" id="WP_091236283.1">
    <property type="nucleotide sequence ID" value="NZ_FMKA01000031.1"/>
</dbReference>
<evidence type="ECO:0000313" key="3">
    <source>
        <dbReference type="EMBL" id="SCP99025.1"/>
    </source>
</evidence>
<proteinExistence type="predicted"/>
<dbReference type="InterPro" id="IPR043775">
    <property type="entry name" value="DUF5717_N"/>
</dbReference>
<organism evidence="3 4">
    <name type="scientific">Anaerobium acetethylicum</name>
    <dbReference type="NCBI Taxonomy" id="1619234"/>
    <lineage>
        <taxon>Bacteria</taxon>
        <taxon>Bacillati</taxon>
        <taxon>Bacillota</taxon>
        <taxon>Clostridia</taxon>
        <taxon>Lachnospirales</taxon>
        <taxon>Lachnospiraceae</taxon>
        <taxon>Anaerobium</taxon>
    </lineage>
</organism>
<dbReference type="OrthoDB" id="9758235at2"/>
<protein>
    <recommendedName>
        <fullName evidence="5">DUF5717 domain-containing protein</fullName>
    </recommendedName>
</protein>
<dbReference type="Proteomes" id="UP000199315">
    <property type="component" value="Unassembled WGS sequence"/>
</dbReference>
<evidence type="ECO:0000313" key="4">
    <source>
        <dbReference type="Proteomes" id="UP000199315"/>
    </source>
</evidence>
<dbReference type="STRING" id="1619234.SAMN05421730_10315"/>
<reference evidence="3 4" key="1">
    <citation type="submission" date="2016-09" db="EMBL/GenBank/DDBJ databases">
        <authorList>
            <person name="Capua I."/>
            <person name="De Benedictis P."/>
            <person name="Joannis T."/>
            <person name="Lombin L.H."/>
            <person name="Cattoli G."/>
        </authorList>
    </citation>
    <scope>NUCLEOTIDE SEQUENCE [LARGE SCALE GENOMIC DNA]</scope>
    <source>
        <strain evidence="3 4">GluBS11</strain>
    </source>
</reference>
<keyword evidence="4" id="KW-1185">Reference proteome</keyword>
<gene>
    <name evidence="3" type="ORF">SAMN05421730_10315</name>
</gene>
<evidence type="ECO:0000259" key="1">
    <source>
        <dbReference type="Pfam" id="PF18983"/>
    </source>
</evidence>
<feature type="domain" description="DUF5717" evidence="2">
    <location>
        <begin position="379"/>
        <end position="822"/>
    </location>
</feature>
<dbReference type="EMBL" id="FMKA01000031">
    <property type="protein sequence ID" value="SCP99025.1"/>
    <property type="molecule type" value="Genomic_DNA"/>
</dbReference>
<dbReference type="Pfam" id="PF18984">
    <property type="entry name" value="DUF5717_N"/>
    <property type="match status" value="2"/>
</dbReference>
<feature type="domain" description="DUF5717" evidence="1">
    <location>
        <begin position="829"/>
        <end position="1134"/>
    </location>
</feature>
<name>A0A1D3TXG1_9FIRM</name>
<dbReference type="InterPro" id="IPR043774">
    <property type="entry name" value="DUF5717_C"/>
</dbReference>
<accession>A0A1D3TXG1</accession>
<evidence type="ECO:0000259" key="2">
    <source>
        <dbReference type="Pfam" id="PF18984"/>
    </source>
</evidence>
<dbReference type="Pfam" id="PF18983">
    <property type="entry name" value="DUF5717"/>
    <property type="match status" value="1"/>
</dbReference>
<feature type="domain" description="DUF5717" evidence="2">
    <location>
        <begin position="2"/>
        <end position="336"/>
    </location>
</feature>
<sequence>MWNNAEELAEGVFEYRRPEVLISEDKISASVKVGESCSGSFFLEGLGGKEVRGNIYSSSMRMEFESSDFCGIREEIFYTFDSRGLAEGQDYTGEICVVCNCGEYVIPFSINVMQYYENSSLGEIKNLFHFANLASSRWDEAFRLFKSPAFSKIITDREHLAVYEVLSKPPVKEQYMEEFLIAVRKKHIVNIEIDRNAKSFDHITGMIREKIIIKKEAWGYVNVDIWTDAPFIRLEKQHITTDDFLGSIFELGYIIDEDKLYNRKNFGRIYFATPYQKLAFEVTVSQAKPRLPETLREYRSVLRHLAELYLAFRLKKTSLNQWVRDSQAAAERLEALIEGGNGSGSFFSEEELQRFALLKEQFGLAEKNRKAADCIHLFFPGLDQDPEESRDQSLKRLEMMFAEGCRSPFLYLEAYSIIKDDPLLMIRIGAFELQVLFWAVKNQQMTKDVAGQVFGILRECRNTGSLLQKIIEECYKELPETDSLSAVCSFLIRNNRVGKKYFRWYEEGIEKDLKITRLYEYYMDSIDFGYKGQLPQAILMYFVYNNSLDSRKKAYLYASVMRYREENPVMYRNYWKHIERFMMDELKKKRINEDLAYIYETGLGPETITAKVREPLSEIIFTYRLECTNSRIRSVVVTHGQFQGESVYPVSDGRAYLQIYTENHGIILQDADGSRFVDTVPYTLTRLIREEKLDWKCFDLEEVDVRALIYLYAAGRLKEESFYNSFSLFNRAIDSPVIKPAYKKRIIGQMIHEIYDRKETRVYSKYLMNLDYSMLTISDRGRAVEILIISEENDKAFEIIRVYGAEGIGVKLLLKLCARKIYLNNGEYDPFLLKLCSYVFRKGKYESTILKYLEKYYEGPTDVLSDLWKAAECFEIDDEVLTEKLILQSLYAGYRSELKEVFDSYYRRGGKEKIILAYLSYHAHAAFMKDRKISDEIYGFIAREYEAGEPMNDVCRLALLKHYAAKKELNGKEKIIARFLLREYMSREMCFGFFKDFEESLIAPYYIEDRTFVEYKADPANRVVIHYLIEGMEEDGDRYTAQVMENLHGGIFVKHFILFYGEVLRYYISEETPTGEELIKSGKIRKTEISMESQESRFELINDMMVSRSLQDENTLARLADKYEKQKYIVEHIFKMM</sequence>